<dbReference type="GO" id="GO:0005886">
    <property type="term" value="C:plasma membrane"/>
    <property type="evidence" value="ECO:0007669"/>
    <property type="project" value="TreeGrafter"/>
</dbReference>
<dbReference type="PANTHER" id="PTHR30520">
    <property type="entry name" value="FORMATE TRANSPORTER-RELATED"/>
    <property type="match status" value="1"/>
</dbReference>
<feature type="region of interest" description="Disordered" evidence="7">
    <location>
        <begin position="496"/>
        <end position="552"/>
    </location>
</feature>
<evidence type="ECO:0000256" key="2">
    <source>
        <dbReference type="ARBA" id="ARBA00022448"/>
    </source>
</evidence>
<feature type="transmembrane region" description="Helical" evidence="8">
    <location>
        <begin position="113"/>
        <end position="137"/>
    </location>
</feature>
<feature type="region of interest" description="Disordered" evidence="7">
    <location>
        <begin position="446"/>
        <end position="468"/>
    </location>
</feature>
<keyword evidence="10" id="KW-1185">Reference proteome</keyword>
<evidence type="ECO:0000256" key="6">
    <source>
        <dbReference type="ARBA" id="ARBA00049660"/>
    </source>
</evidence>
<feature type="compositionally biased region" description="Polar residues" evidence="7">
    <location>
        <begin position="499"/>
        <end position="512"/>
    </location>
</feature>
<evidence type="ECO:0000256" key="3">
    <source>
        <dbReference type="ARBA" id="ARBA00022692"/>
    </source>
</evidence>
<dbReference type="GO" id="GO:0140299">
    <property type="term" value="F:molecular sensor activity"/>
    <property type="evidence" value="ECO:0007669"/>
    <property type="project" value="EnsemblFungi"/>
</dbReference>
<evidence type="ECO:0000256" key="7">
    <source>
        <dbReference type="SAM" id="MobiDB-lite"/>
    </source>
</evidence>
<feature type="region of interest" description="Disordered" evidence="7">
    <location>
        <begin position="304"/>
        <end position="341"/>
    </location>
</feature>
<keyword evidence="3 8" id="KW-0812">Transmembrane</keyword>
<dbReference type="VEuPathDB" id="FungiDB:HGUI_03627"/>
<dbReference type="Pfam" id="PF01226">
    <property type="entry name" value="Form_Nir_trans"/>
    <property type="match status" value="1"/>
</dbReference>
<dbReference type="GO" id="GO:0015513">
    <property type="term" value="F:high-affinity secondary active nitrite transmembrane transporter activity"/>
    <property type="evidence" value="ECO:0007669"/>
    <property type="project" value="TreeGrafter"/>
</dbReference>
<comment type="similarity">
    <text evidence="6">Belongs to the FNT transporter (TC 1.A.16) family.</text>
</comment>
<accession>A0A1L0B4V8</accession>
<dbReference type="GO" id="GO:0015707">
    <property type="term" value="P:nitrite transport"/>
    <property type="evidence" value="ECO:0007669"/>
    <property type="project" value="TreeGrafter"/>
</dbReference>
<organism evidence="9 10">
    <name type="scientific">Hanseniaspora guilliermondii</name>
    <dbReference type="NCBI Taxonomy" id="56406"/>
    <lineage>
        <taxon>Eukaryota</taxon>
        <taxon>Fungi</taxon>
        <taxon>Dikarya</taxon>
        <taxon>Ascomycota</taxon>
        <taxon>Saccharomycotina</taxon>
        <taxon>Saccharomycetes</taxon>
        <taxon>Saccharomycodales</taxon>
        <taxon>Saccharomycodaceae</taxon>
        <taxon>Hanseniaspora</taxon>
    </lineage>
</organism>
<feature type="transmembrane region" description="Helical" evidence="8">
    <location>
        <begin position="158"/>
        <end position="183"/>
    </location>
</feature>
<feature type="compositionally biased region" description="Basic residues" evidence="7">
    <location>
        <begin position="304"/>
        <end position="315"/>
    </location>
</feature>
<feature type="transmembrane region" description="Helical" evidence="8">
    <location>
        <begin position="189"/>
        <end position="209"/>
    </location>
</feature>
<evidence type="ECO:0008006" key="11">
    <source>
        <dbReference type="Google" id="ProtNLM"/>
    </source>
</evidence>
<keyword evidence="2" id="KW-0813">Transport</keyword>
<evidence type="ECO:0000256" key="5">
    <source>
        <dbReference type="ARBA" id="ARBA00023136"/>
    </source>
</evidence>
<dbReference type="NCBIfam" id="TIGR00790">
    <property type="entry name" value="fnt"/>
    <property type="match status" value="1"/>
</dbReference>
<feature type="transmembrane region" description="Helical" evidence="8">
    <location>
        <begin position="32"/>
        <end position="53"/>
    </location>
</feature>
<feature type="transmembrane region" description="Helical" evidence="8">
    <location>
        <begin position="216"/>
        <end position="235"/>
    </location>
</feature>
<dbReference type="GO" id="GO:0006821">
    <property type="term" value="P:chloride transport"/>
    <property type="evidence" value="ECO:0007669"/>
    <property type="project" value="EnsemblFungi"/>
</dbReference>
<dbReference type="FunFam" id="1.20.1080.10:FF:000011">
    <property type="entry name" value="Formate family transporter"/>
    <property type="match status" value="1"/>
</dbReference>
<feature type="transmembrane region" description="Helical" evidence="8">
    <location>
        <begin position="241"/>
        <end position="260"/>
    </location>
</feature>
<dbReference type="EMBL" id="FQNF01000102">
    <property type="protein sequence ID" value="SGZ41426.1"/>
    <property type="molecule type" value="Genomic_DNA"/>
</dbReference>
<feature type="compositionally biased region" description="Polar residues" evidence="7">
    <location>
        <begin position="520"/>
        <end position="541"/>
    </location>
</feature>
<dbReference type="GO" id="GO:2001225">
    <property type="term" value="P:regulation of chloride transport"/>
    <property type="evidence" value="ECO:0007669"/>
    <property type="project" value="EnsemblFungi"/>
</dbReference>
<dbReference type="AlphaFoldDB" id="A0A1L0B4V8"/>
<dbReference type="Gene3D" id="1.20.1080.10">
    <property type="entry name" value="Glycerol uptake facilitator protein"/>
    <property type="match status" value="1"/>
</dbReference>
<sequence>MSVDPQYITPHETALAVIATAMKKSRLTLQTLLINSFIGGVLFSSGGMLYSVVVGNNPELIEGNPGLLTVLGGSFFGIGLFYVIINGCDLFNSNILFFTVGLLRNAVNIYDLFISWVVSWIGNLAGSLFMAYVICHLSGSMSTEYMKQGTRDIAEDKLSFSFIEVFLKGVGGNFFVCLAVYFQLMCKPIHVKFLTIILPIFTLVTTGFTHVVADMYLVPTGMLNGANISVGLFIWKNMVPASVGNIVGGMLFSLTIPYYLHLYVVEQDRKLLQLPEYDAFDEQPEINVDSRVVRVKPKNVLHRIKNAKKRQKKNSRYSDSSSKSSSIKSSSNINPPGVFPIEGMIPLTKEKTIMNGDTEEYEEKNINNEDDYSENTSSLEMRTESEGDEYDDVLPYSPDLPVINNTGNDRNETTADLASSIDSLDLENQQIRANKKIIKDKLKNKLKEKEKEDSEEFDKTGRYNPERNKLGSRLSRILTSFNEDVAKGTKTKSLENLKKTLSGTSMKSSFKRNPTPGMKVNNNSQFKASTENNQNTSNRDFVQSRRSSLASSRHSLCSMADIRRQLKHQNMTNTALKMADPVAGSVDLDESFVQRPSRLRHKYSYQRQHTPTYMMRNYGYDNDNSEEQSIGD</sequence>
<dbReference type="InterPro" id="IPR000292">
    <property type="entry name" value="For/NO2_transpt"/>
</dbReference>
<reference evidence="10" key="1">
    <citation type="submission" date="2016-11" db="EMBL/GenBank/DDBJ databases">
        <authorList>
            <person name="Guldener U."/>
        </authorList>
    </citation>
    <scope>NUCLEOTIDE SEQUENCE [LARGE SCALE GENOMIC DNA]</scope>
</reference>
<dbReference type="Proteomes" id="UP000183365">
    <property type="component" value="Unassembled WGS sequence"/>
</dbReference>
<proteinExistence type="inferred from homology"/>
<gene>
    <name evidence="9" type="ORF">HGUI_03627</name>
</gene>
<name>A0A1L0B4V8_9ASCO</name>
<dbReference type="OrthoDB" id="3973045at2759"/>
<keyword evidence="5 8" id="KW-0472">Membrane</keyword>
<evidence type="ECO:0000256" key="8">
    <source>
        <dbReference type="SAM" id="Phobius"/>
    </source>
</evidence>
<dbReference type="PANTHER" id="PTHR30520:SF6">
    <property type="entry name" value="FORMATE_NITRATE FAMILY TRANSPORTER (EUROFUNG)"/>
    <property type="match status" value="1"/>
</dbReference>
<keyword evidence="4 8" id="KW-1133">Transmembrane helix</keyword>
<feature type="transmembrane region" description="Helical" evidence="8">
    <location>
        <begin position="65"/>
        <end position="85"/>
    </location>
</feature>
<evidence type="ECO:0000256" key="4">
    <source>
        <dbReference type="ARBA" id="ARBA00022989"/>
    </source>
</evidence>
<evidence type="ECO:0000313" key="10">
    <source>
        <dbReference type="Proteomes" id="UP000183365"/>
    </source>
</evidence>
<feature type="compositionally biased region" description="Low complexity" evidence="7">
    <location>
        <begin position="317"/>
        <end position="331"/>
    </location>
</feature>
<comment type="subcellular location">
    <subcellularLocation>
        <location evidence="1">Membrane</location>
        <topology evidence="1">Multi-pass membrane protein</topology>
    </subcellularLocation>
</comment>
<dbReference type="InterPro" id="IPR023271">
    <property type="entry name" value="Aquaporin-like"/>
</dbReference>
<evidence type="ECO:0000313" key="9">
    <source>
        <dbReference type="EMBL" id="SGZ41426.1"/>
    </source>
</evidence>
<evidence type="ECO:0000256" key="1">
    <source>
        <dbReference type="ARBA" id="ARBA00004141"/>
    </source>
</evidence>
<protein>
    <recommendedName>
        <fullName evidence="11">Transporter</fullName>
    </recommendedName>
</protein>